<keyword evidence="14" id="KW-1185">Reference proteome</keyword>
<keyword evidence="4 9" id="KW-1003">Cell membrane</keyword>
<evidence type="ECO:0000256" key="4">
    <source>
        <dbReference type="ARBA" id="ARBA00022475"/>
    </source>
</evidence>
<dbReference type="EMBL" id="JAMKFE010000024">
    <property type="protein sequence ID" value="MCM5682839.1"/>
    <property type="molecule type" value="Genomic_DNA"/>
</dbReference>
<evidence type="ECO:0000256" key="1">
    <source>
        <dbReference type="ARBA" id="ARBA00004377"/>
    </source>
</evidence>
<dbReference type="InterPro" id="IPR050739">
    <property type="entry name" value="MFP"/>
</dbReference>
<evidence type="ECO:0000313" key="14">
    <source>
        <dbReference type="Proteomes" id="UP001165541"/>
    </source>
</evidence>
<dbReference type="PANTHER" id="PTHR30386:SF17">
    <property type="entry name" value="ALKALINE PROTEASE SECRETION PROTEIN APRE"/>
    <property type="match status" value="1"/>
</dbReference>
<dbReference type="InterPro" id="IPR010129">
    <property type="entry name" value="T1SS_HlyD"/>
</dbReference>
<evidence type="ECO:0000259" key="12">
    <source>
        <dbReference type="Pfam" id="PF26002"/>
    </source>
</evidence>
<evidence type="ECO:0000256" key="6">
    <source>
        <dbReference type="ARBA" id="ARBA00022692"/>
    </source>
</evidence>
<feature type="coiled-coil region" evidence="10">
    <location>
        <begin position="232"/>
        <end position="288"/>
    </location>
</feature>
<dbReference type="Gene3D" id="2.40.30.170">
    <property type="match status" value="1"/>
</dbReference>
<protein>
    <recommendedName>
        <fullName evidence="9">Membrane fusion protein (MFP) family protein</fullName>
    </recommendedName>
</protein>
<dbReference type="Pfam" id="PF26002">
    <property type="entry name" value="Beta-barrel_AprE"/>
    <property type="match status" value="1"/>
</dbReference>
<evidence type="ECO:0000256" key="9">
    <source>
        <dbReference type="RuleBase" id="RU365093"/>
    </source>
</evidence>
<dbReference type="Proteomes" id="UP001165541">
    <property type="component" value="Unassembled WGS sequence"/>
</dbReference>
<proteinExistence type="inferred from homology"/>
<feature type="transmembrane region" description="Helical" evidence="9">
    <location>
        <begin position="41"/>
        <end position="61"/>
    </location>
</feature>
<dbReference type="InterPro" id="IPR058781">
    <property type="entry name" value="HH_AprE-like"/>
</dbReference>
<keyword evidence="5 9" id="KW-0997">Cell inner membrane</keyword>
<dbReference type="RefSeq" id="WP_251781380.1">
    <property type="nucleotide sequence ID" value="NZ_JAMKFE010000024.1"/>
</dbReference>
<feature type="domain" description="AprE-like long alpha-helical hairpin" evidence="11">
    <location>
        <begin position="114"/>
        <end position="294"/>
    </location>
</feature>
<comment type="caution">
    <text evidence="13">The sequence shown here is derived from an EMBL/GenBank/DDBJ whole genome shotgun (WGS) entry which is preliminary data.</text>
</comment>
<dbReference type="PRINTS" id="PR01490">
    <property type="entry name" value="RTXTOXIND"/>
</dbReference>
<evidence type="ECO:0000256" key="10">
    <source>
        <dbReference type="SAM" id="Coils"/>
    </source>
</evidence>
<evidence type="ECO:0000256" key="2">
    <source>
        <dbReference type="ARBA" id="ARBA00009477"/>
    </source>
</evidence>
<keyword evidence="6 9" id="KW-0812">Transmembrane</keyword>
<keyword evidence="3 9" id="KW-0813">Transport</keyword>
<accession>A0ABT0YVQ2</accession>
<dbReference type="NCBIfam" id="TIGR01843">
    <property type="entry name" value="type_I_hlyD"/>
    <property type="match status" value="1"/>
</dbReference>
<evidence type="ECO:0000259" key="11">
    <source>
        <dbReference type="Pfam" id="PF25994"/>
    </source>
</evidence>
<evidence type="ECO:0000256" key="3">
    <source>
        <dbReference type="ARBA" id="ARBA00022448"/>
    </source>
</evidence>
<feature type="domain" description="AprE-like beta-barrel" evidence="12">
    <location>
        <begin position="337"/>
        <end position="425"/>
    </location>
</feature>
<keyword evidence="10" id="KW-0175">Coiled coil</keyword>
<name>A0ABT0YVQ2_9BURK</name>
<evidence type="ECO:0000256" key="5">
    <source>
        <dbReference type="ARBA" id="ARBA00022519"/>
    </source>
</evidence>
<evidence type="ECO:0000256" key="8">
    <source>
        <dbReference type="ARBA" id="ARBA00023136"/>
    </source>
</evidence>
<dbReference type="PANTHER" id="PTHR30386">
    <property type="entry name" value="MEMBRANE FUSION SUBUNIT OF EMRAB-TOLC MULTIDRUG EFFLUX PUMP"/>
    <property type="match status" value="1"/>
</dbReference>
<reference evidence="13" key="1">
    <citation type="submission" date="2022-05" db="EMBL/GenBank/DDBJ databases">
        <title>Schlegelella sp. nov., isolated from mangrove soil.</title>
        <authorList>
            <person name="Liu Y."/>
            <person name="Ge X."/>
            <person name="Liu W."/>
        </authorList>
    </citation>
    <scope>NUCLEOTIDE SEQUENCE</scope>
    <source>
        <strain evidence="13">S2-27</strain>
    </source>
</reference>
<comment type="similarity">
    <text evidence="2 9">Belongs to the membrane fusion protein (MFP) (TC 8.A.1) family.</text>
</comment>
<gene>
    <name evidence="13" type="ORF">M8A51_25195</name>
</gene>
<keyword evidence="7 9" id="KW-1133">Transmembrane helix</keyword>
<sequence>MRNAAMTALTPASPATLADLLVRTPATCEQRAPLAALRRRMLWPVATVAALVGAWCAWAPLSGAVVATGQVQTELGRKTVQHQEGGIVRELLVRPGQRVARGEPLMVVADVRSDAAVDLLSTQRHAEQLRIERARAELATAGHVEWPADALPDIRAREQQLFDARRHTLAEQLAAMQAQMRDAHARISALSSELEAGGRSTALAREELKINESLAASGFIQKTRLMALQRGVAELVARAEATRGQIAEARMQVSEMQQAIAQTRGAYRQRAADEMKDAAARIRELDDRLRPTEDLRQRQTVRAPVDGTVMGLRVSAPGTAVGPREPLLEIVPAQEDLVIELRLDPHDIDHVHPGDAAEVRLSAYNARQVQLLQATVRDVSPDAVQDTEGPGSWFTAQVVVSPEELARHPQLRLQAGMPAEVFITTPPRSLLEYLLEPLGVFARRALREP</sequence>
<keyword evidence="8 9" id="KW-0472">Membrane</keyword>
<organism evidence="13 14">
    <name type="scientific">Caldimonas mangrovi</name>
    <dbReference type="NCBI Taxonomy" id="2944811"/>
    <lineage>
        <taxon>Bacteria</taxon>
        <taxon>Pseudomonadati</taxon>
        <taxon>Pseudomonadota</taxon>
        <taxon>Betaproteobacteria</taxon>
        <taxon>Burkholderiales</taxon>
        <taxon>Sphaerotilaceae</taxon>
        <taxon>Caldimonas</taxon>
    </lineage>
</organism>
<evidence type="ECO:0000256" key="7">
    <source>
        <dbReference type="ARBA" id="ARBA00022989"/>
    </source>
</evidence>
<evidence type="ECO:0000313" key="13">
    <source>
        <dbReference type="EMBL" id="MCM5682839.1"/>
    </source>
</evidence>
<dbReference type="InterPro" id="IPR058982">
    <property type="entry name" value="Beta-barrel_AprE"/>
</dbReference>
<dbReference type="Pfam" id="PF25994">
    <property type="entry name" value="HH_AprE"/>
    <property type="match status" value="1"/>
</dbReference>
<comment type="subcellular location">
    <subcellularLocation>
        <location evidence="1 9">Cell inner membrane</location>
        <topology evidence="1 9">Single-pass membrane protein</topology>
    </subcellularLocation>
</comment>